<dbReference type="EMBL" id="UINC01167746">
    <property type="protein sequence ID" value="SVD70421.1"/>
    <property type="molecule type" value="Genomic_DNA"/>
</dbReference>
<name>A0A382XJ17_9ZZZZ</name>
<proteinExistence type="predicted"/>
<dbReference type="SUPFAM" id="SSF53850">
    <property type="entry name" value="Periplasmic binding protein-like II"/>
    <property type="match status" value="1"/>
</dbReference>
<accession>A0A382XJ17</accession>
<protein>
    <submittedName>
        <fullName evidence="1">Uncharacterized protein</fullName>
    </submittedName>
</protein>
<sequence>MKITENQIVAASLTLLMACNFAGCGKSRDNTGKGADKANGQSEATVPVKVGPVALDSVEEVKDFYKASPEFFVIKKTEDIPEDLKWEDGLGEPVFSSPNAKKGGTMNLHTGDWPRTLRFVGPDASGSFRRHILDNNAFSLVHEHPETDGYIPAIARRWAVGKDKKTVYFELDPSARYSDGEPVRVTDFFFHFYFMRSKHIKAPWSNDYYDDEKFLNITL</sequence>
<dbReference type="PROSITE" id="PS51257">
    <property type="entry name" value="PROKAR_LIPOPROTEIN"/>
    <property type="match status" value="1"/>
</dbReference>
<organism evidence="1">
    <name type="scientific">marine metagenome</name>
    <dbReference type="NCBI Taxonomy" id="408172"/>
    <lineage>
        <taxon>unclassified sequences</taxon>
        <taxon>metagenomes</taxon>
        <taxon>ecological metagenomes</taxon>
    </lineage>
</organism>
<gene>
    <name evidence="1" type="ORF">METZ01_LOCUS423275</name>
</gene>
<dbReference type="AlphaFoldDB" id="A0A382XJ17"/>
<feature type="non-terminal residue" evidence="1">
    <location>
        <position position="219"/>
    </location>
</feature>
<dbReference type="Gene3D" id="3.40.190.10">
    <property type="entry name" value="Periplasmic binding protein-like II"/>
    <property type="match status" value="1"/>
</dbReference>
<evidence type="ECO:0000313" key="1">
    <source>
        <dbReference type="EMBL" id="SVD70421.1"/>
    </source>
</evidence>
<reference evidence="1" key="1">
    <citation type="submission" date="2018-05" db="EMBL/GenBank/DDBJ databases">
        <authorList>
            <person name="Lanie J.A."/>
            <person name="Ng W.-L."/>
            <person name="Kazmierczak K.M."/>
            <person name="Andrzejewski T.M."/>
            <person name="Davidsen T.M."/>
            <person name="Wayne K.J."/>
            <person name="Tettelin H."/>
            <person name="Glass J.I."/>
            <person name="Rusch D."/>
            <person name="Podicherti R."/>
            <person name="Tsui H.-C.T."/>
            <person name="Winkler M.E."/>
        </authorList>
    </citation>
    <scope>NUCLEOTIDE SEQUENCE</scope>
</reference>